<protein>
    <submittedName>
        <fullName evidence="1">Uncharacterized protein</fullName>
    </submittedName>
</protein>
<dbReference type="EMBL" id="LAZR01000285">
    <property type="protein sequence ID" value="KKN77081.1"/>
    <property type="molecule type" value="Genomic_DNA"/>
</dbReference>
<evidence type="ECO:0000313" key="1">
    <source>
        <dbReference type="EMBL" id="KKN77081.1"/>
    </source>
</evidence>
<proteinExistence type="predicted"/>
<comment type="caution">
    <text evidence="1">The sequence shown here is derived from an EMBL/GenBank/DDBJ whole genome shotgun (WGS) entry which is preliminary data.</text>
</comment>
<accession>A0A0F9VUD5</accession>
<dbReference type="AlphaFoldDB" id="A0A0F9VUD5"/>
<organism evidence="1">
    <name type="scientific">marine sediment metagenome</name>
    <dbReference type="NCBI Taxonomy" id="412755"/>
    <lineage>
        <taxon>unclassified sequences</taxon>
        <taxon>metagenomes</taxon>
        <taxon>ecological metagenomes</taxon>
    </lineage>
</organism>
<gene>
    <name evidence="1" type="ORF">LCGC14_0364200</name>
</gene>
<sequence>MAEAIPIAVGTKTVAVTGTAEELTTRDINCTSVFLLPLTTNTDVVQLVDLTTESQKITIPSTGLTIPISNPALIKIDVAVNGEGLDWVAV</sequence>
<reference evidence="1" key="1">
    <citation type="journal article" date="2015" name="Nature">
        <title>Complex archaea that bridge the gap between prokaryotes and eukaryotes.</title>
        <authorList>
            <person name="Spang A."/>
            <person name="Saw J.H."/>
            <person name="Jorgensen S.L."/>
            <person name="Zaremba-Niedzwiedzka K."/>
            <person name="Martijn J."/>
            <person name="Lind A.E."/>
            <person name="van Eijk R."/>
            <person name="Schleper C."/>
            <person name="Guy L."/>
            <person name="Ettema T.J."/>
        </authorList>
    </citation>
    <scope>NUCLEOTIDE SEQUENCE</scope>
</reference>
<name>A0A0F9VUD5_9ZZZZ</name>